<dbReference type="Proteomes" id="UP000704611">
    <property type="component" value="Unassembled WGS sequence"/>
</dbReference>
<dbReference type="EMBL" id="JAHRID010000003">
    <property type="protein sequence ID" value="MBV2129018.1"/>
    <property type="molecule type" value="Genomic_DNA"/>
</dbReference>
<dbReference type="RefSeq" id="WP_217668650.1">
    <property type="nucleotide sequence ID" value="NZ_JAHRID010000003.1"/>
</dbReference>
<keyword evidence="2" id="KW-1185">Reference proteome</keyword>
<evidence type="ECO:0000313" key="2">
    <source>
        <dbReference type="Proteomes" id="UP000704611"/>
    </source>
</evidence>
<reference evidence="1 2" key="1">
    <citation type="submission" date="2021-06" db="EMBL/GenBank/DDBJ databases">
        <title>Rheinheimera indica sp. nov., isolated from deep-sea sediment.</title>
        <authorList>
            <person name="Wang Z."/>
            <person name="Zhang X.-Y."/>
        </authorList>
    </citation>
    <scope>NUCLEOTIDE SEQUENCE [LARGE SCALE GENOMIC DNA]</scope>
    <source>
        <strain evidence="1 2">SM2107</strain>
    </source>
</reference>
<protein>
    <submittedName>
        <fullName evidence="1">Uncharacterized protein</fullName>
    </submittedName>
</protein>
<sequence>MAELSLATLMVSIQAVAKQIEHFEGLLSSETVRDKAEIQELLLSLDNAAENLKEVYESKWQEGSNFPAYNELTR</sequence>
<name>A0ABS6MJM6_9GAMM</name>
<accession>A0ABS6MJM6</accession>
<dbReference type="InterPro" id="IPR049070">
    <property type="entry name" value="T6SS_Tsi2-like"/>
</dbReference>
<comment type="caution">
    <text evidence="1">The sequence shown here is derived from an EMBL/GenBank/DDBJ whole genome shotgun (WGS) entry which is preliminary data.</text>
</comment>
<dbReference type="Pfam" id="PF21643">
    <property type="entry name" value="T6SS_Tsi2-like"/>
    <property type="match status" value="1"/>
</dbReference>
<organism evidence="1 2">
    <name type="scientific">Arsukibacterium indicum</name>
    <dbReference type="NCBI Taxonomy" id="2848612"/>
    <lineage>
        <taxon>Bacteria</taxon>
        <taxon>Pseudomonadati</taxon>
        <taxon>Pseudomonadota</taxon>
        <taxon>Gammaproteobacteria</taxon>
        <taxon>Chromatiales</taxon>
        <taxon>Chromatiaceae</taxon>
        <taxon>Arsukibacterium</taxon>
    </lineage>
</organism>
<proteinExistence type="predicted"/>
<gene>
    <name evidence="1" type="ORF">KQY15_07935</name>
</gene>
<evidence type="ECO:0000313" key="1">
    <source>
        <dbReference type="EMBL" id="MBV2129018.1"/>
    </source>
</evidence>